<evidence type="ECO:0008006" key="4">
    <source>
        <dbReference type="Google" id="ProtNLM"/>
    </source>
</evidence>
<name>A0A4R8MIE5_LEPME</name>
<dbReference type="OrthoDB" id="331207at2"/>
<dbReference type="EMBL" id="SORO01000009">
    <property type="protein sequence ID" value="TDY66141.1"/>
    <property type="molecule type" value="Genomic_DNA"/>
</dbReference>
<evidence type="ECO:0000256" key="1">
    <source>
        <dbReference type="SAM" id="SignalP"/>
    </source>
</evidence>
<keyword evidence="1" id="KW-0732">Signal</keyword>
<dbReference type="GeneID" id="79829230"/>
<dbReference type="AlphaFoldDB" id="A0A4R8MIE5"/>
<dbReference type="Proteomes" id="UP000294684">
    <property type="component" value="Unassembled WGS sequence"/>
</dbReference>
<evidence type="ECO:0000313" key="2">
    <source>
        <dbReference type="EMBL" id="TDY66141.1"/>
    </source>
</evidence>
<dbReference type="STRING" id="1193051.LEP1GSC017_0471"/>
<evidence type="ECO:0000313" key="3">
    <source>
        <dbReference type="Proteomes" id="UP000294684"/>
    </source>
</evidence>
<sequence length="227" mass="26935">MKNNYILMILLFWSCSSLNLISPGLTSENRIGKTSNDKFEESSFYGTKNYQINLFFIEKLNLNAIFDDPNNIIDQSNKHNFFKNIKESDILFLSEICFDKEKFRNRELDLYLYDYSLNGHQYLNKIEYIYPYSFTEKGTKIQLERPLLVNDNYPNQLNIIKTSEDFVTCSRSIVKFDKLFYNEGKNTLIIKTPRKSQFSFDFVMKNGLFEKQNNDDIDLNIKLKSRL</sequence>
<proteinExistence type="predicted"/>
<reference evidence="2 3" key="1">
    <citation type="submission" date="2019-03" db="EMBL/GenBank/DDBJ databases">
        <title>Genomic Encyclopedia of Archaeal and Bacterial Type Strains, Phase II (KMG-II): from individual species to whole genera.</title>
        <authorList>
            <person name="Goeker M."/>
        </authorList>
    </citation>
    <scope>NUCLEOTIDE SEQUENCE [LARGE SCALE GENOMIC DNA]</scope>
    <source>
        <strain evidence="2 3">DSM 21537</strain>
    </source>
</reference>
<protein>
    <recommendedName>
        <fullName evidence="4">Lipoprotein</fullName>
    </recommendedName>
</protein>
<gene>
    <name evidence="2" type="ORF">CLV96_3994</name>
</gene>
<accession>A0A4R8MIE5</accession>
<organism evidence="2 3">
    <name type="scientific">Leptospira meyeri</name>
    <dbReference type="NCBI Taxonomy" id="29508"/>
    <lineage>
        <taxon>Bacteria</taxon>
        <taxon>Pseudomonadati</taxon>
        <taxon>Spirochaetota</taxon>
        <taxon>Spirochaetia</taxon>
        <taxon>Leptospirales</taxon>
        <taxon>Leptospiraceae</taxon>
        <taxon>Leptospira</taxon>
    </lineage>
</organism>
<feature type="chain" id="PRO_5020492659" description="Lipoprotein" evidence="1">
    <location>
        <begin position="20"/>
        <end position="227"/>
    </location>
</feature>
<keyword evidence="3" id="KW-1185">Reference proteome</keyword>
<feature type="signal peptide" evidence="1">
    <location>
        <begin position="1"/>
        <end position="19"/>
    </location>
</feature>
<comment type="caution">
    <text evidence="2">The sequence shown here is derived from an EMBL/GenBank/DDBJ whole genome shotgun (WGS) entry which is preliminary data.</text>
</comment>
<dbReference type="RefSeq" id="WP_004784596.1">
    <property type="nucleotide sequence ID" value="NZ_SORO01000009.1"/>
</dbReference>